<dbReference type="CDD" id="cd00616">
    <property type="entry name" value="AHBA_syn"/>
    <property type="match status" value="1"/>
</dbReference>
<dbReference type="InterPro" id="IPR000653">
    <property type="entry name" value="DegT/StrS_aminotransferase"/>
</dbReference>
<proteinExistence type="inferred from homology"/>
<keyword evidence="2" id="KW-0808">Transferase</keyword>
<dbReference type="Pfam" id="PF01041">
    <property type="entry name" value="DegT_DnrJ_EryC1"/>
    <property type="match status" value="1"/>
</dbReference>
<dbReference type="PANTHER" id="PTHR30244:SF34">
    <property type="entry name" value="DTDP-4-AMINO-4,6-DIDEOXYGALACTOSE TRANSAMINASE"/>
    <property type="match status" value="1"/>
</dbReference>
<name>A0A2M7SEW4_9BACT</name>
<protein>
    <submittedName>
        <fullName evidence="2">Aminotransferase DegT</fullName>
    </submittedName>
</protein>
<comment type="similarity">
    <text evidence="1">Belongs to the DegT/DnrJ/EryC1 family.</text>
</comment>
<evidence type="ECO:0000256" key="1">
    <source>
        <dbReference type="RuleBase" id="RU004508"/>
    </source>
</evidence>
<evidence type="ECO:0000313" key="3">
    <source>
        <dbReference type="Proteomes" id="UP000229307"/>
    </source>
</evidence>
<dbReference type="PANTHER" id="PTHR30244">
    <property type="entry name" value="TRANSAMINASE"/>
    <property type="match status" value="1"/>
</dbReference>
<gene>
    <name evidence="2" type="ORF">COY52_01495</name>
</gene>
<dbReference type="GO" id="GO:0000271">
    <property type="term" value="P:polysaccharide biosynthetic process"/>
    <property type="evidence" value="ECO:0007669"/>
    <property type="project" value="TreeGrafter"/>
</dbReference>
<dbReference type="GO" id="GO:0030170">
    <property type="term" value="F:pyridoxal phosphate binding"/>
    <property type="evidence" value="ECO:0007669"/>
    <property type="project" value="TreeGrafter"/>
</dbReference>
<reference evidence="3" key="1">
    <citation type="submission" date="2017-09" db="EMBL/GenBank/DDBJ databases">
        <title>Depth-based differentiation of microbial function through sediment-hosted aquifers and enrichment of novel symbionts in the deep terrestrial subsurface.</title>
        <authorList>
            <person name="Probst A.J."/>
            <person name="Ladd B."/>
            <person name="Jarett J.K."/>
            <person name="Geller-Mcgrath D.E."/>
            <person name="Sieber C.M.K."/>
            <person name="Emerson J.B."/>
            <person name="Anantharaman K."/>
            <person name="Thomas B.C."/>
            <person name="Malmstrom R."/>
            <person name="Stieglmeier M."/>
            <person name="Klingl A."/>
            <person name="Woyke T."/>
            <person name="Ryan C.M."/>
            <person name="Banfield J.F."/>
        </authorList>
    </citation>
    <scope>NUCLEOTIDE SEQUENCE [LARGE SCALE GENOMIC DNA]</scope>
</reference>
<dbReference type="InterPro" id="IPR015421">
    <property type="entry name" value="PyrdxlP-dep_Trfase_major"/>
</dbReference>
<comment type="caution">
    <text evidence="2">The sequence shown here is derived from an EMBL/GenBank/DDBJ whole genome shotgun (WGS) entry which is preliminary data.</text>
</comment>
<dbReference type="InterPro" id="IPR015424">
    <property type="entry name" value="PyrdxlP-dep_Trfase"/>
</dbReference>
<dbReference type="AlphaFoldDB" id="A0A2M7SEW4"/>
<accession>A0A2M7SEW4</accession>
<dbReference type="GO" id="GO:0008483">
    <property type="term" value="F:transaminase activity"/>
    <property type="evidence" value="ECO:0007669"/>
    <property type="project" value="UniProtKB-KW"/>
</dbReference>
<keyword evidence="2" id="KW-0032">Aminotransferase</keyword>
<dbReference type="SUPFAM" id="SSF53383">
    <property type="entry name" value="PLP-dependent transferases"/>
    <property type="match status" value="1"/>
</dbReference>
<sequence length="409" mass="45507">MAKLALKGGKPVRTKGFPSWPVTGEPEKRMLLKVFESGRWWYGEKVREFEEKYAGFQDAKYGITCTNGTAGLEISLISCGVGAGDEVIVPAYTFVATSTAVLKVNAIPVFADIEPDTCNIDPRDIEAKITRRTKAVIPVHFAGLPSDMDAIGRIAKKHRLRIIEDACHSWGSRWRGKGTGALGDAGVFSFQMSKNITSGEGGIILTDSREIADAARSYTNVGRGKDKPWYEHYILAGNYRMTELQAAILLAQLTRLKAQTEKREENAAILDKGLKGIPGIKLMRNDRRVTRRSYHLYIFRIEPKEFGVTREKFLEALSAEGVPGSQGYPFPLYKNPLFQRKGKGPRYCPLSCPYYGGKTDYSSVFCPNTEKICGDAAWIFQSVLLGTKSDMKDIVTAVRKIKDNVKELR</sequence>
<dbReference type="Gene3D" id="3.40.640.10">
    <property type="entry name" value="Type I PLP-dependent aspartate aminotransferase-like (Major domain)"/>
    <property type="match status" value="1"/>
</dbReference>
<organism evidence="2 3">
    <name type="scientific">Candidatus Desantisbacteria bacterium CG_4_10_14_0_8_um_filter_48_22</name>
    <dbReference type="NCBI Taxonomy" id="1974543"/>
    <lineage>
        <taxon>Bacteria</taxon>
        <taxon>Candidatus Desantisiibacteriota</taxon>
    </lineage>
</organism>
<evidence type="ECO:0000313" key="2">
    <source>
        <dbReference type="EMBL" id="PIZ18048.1"/>
    </source>
</evidence>
<dbReference type="Proteomes" id="UP000229307">
    <property type="component" value="Unassembled WGS sequence"/>
</dbReference>
<dbReference type="Gene3D" id="3.90.1150.10">
    <property type="entry name" value="Aspartate Aminotransferase, domain 1"/>
    <property type="match status" value="1"/>
</dbReference>
<dbReference type="EMBL" id="PFMR01000045">
    <property type="protein sequence ID" value="PIZ18048.1"/>
    <property type="molecule type" value="Genomic_DNA"/>
</dbReference>
<dbReference type="InterPro" id="IPR015422">
    <property type="entry name" value="PyrdxlP-dep_Trfase_small"/>
</dbReference>
<keyword evidence="1" id="KW-0663">Pyridoxal phosphate</keyword>